<dbReference type="InterPro" id="IPR001283">
    <property type="entry name" value="CRISP-related"/>
</dbReference>
<feature type="domain" description="SCP" evidence="2">
    <location>
        <begin position="126"/>
        <end position="290"/>
    </location>
</feature>
<dbReference type="InterPro" id="IPR035940">
    <property type="entry name" value="CAP_sf"/>
</dbReference>
<feature type="compositionally biased region" description="Basic and acidic residues" evidence="1">
    <location>
        <begin position="125"/>
        <end position="135"/>
    </location>
</feature>
<dbReference type="Proteomes" id="UP001516023">
    <property type="component" value="Unassembled WGS sequence"/>
</dbReference>
<dbReference type="PRINTS" id="PR00837">
    <property type="entry name" value="V5TPXLIKE"/>
</dbReference>
<dbReference type="PROSITE" id="PS01009">
    <property type="entry name" value="CRISP_1"/>
    <property type="match status" value="1"/>
</dbReference>
<dbReference type="Gene3D" id="3.40.33.10">
    <property type="entry name" value="CAP"/>
    <property type="match status" value="1"/>
</dbReference>
<comment type="caution">
    <text evidence="3">The sequence shown here is derived from an EMBL/GenBank/DDBJ whole genome shotgun (WGS) entry which is preliminary data.</text>
</comment>
<keyword evidence="4" id="KW-1185">Reference proteome</keyword>
<evidence type="ECO:0000259" key="2">
    <source>
        <dbReference type="SMART" id="SM00198"/>
    </source>
</evidence>
<dbReference type="PANTHER" id="PTHR10334">
    <property type="entry name" value="CYSTEINE-RICH SECRETORY PROTEIN-RELATED"/>
    <property type="match status" value="1"/>
</dbReference>
<dbReference type="AlphaFoldDB" id="A0ABD3Q2V6"/>
<feature type="region of interest" description="Disordered" evidence="1">
    <location>
        <begin position="114"/>
        <end position="144"/>
    </location>
</feature>
<name>A0ABD3Q2V6_9STRA</name>
<dbReference type="SMART" id="SM00198">
    <property type="entry name" value="SCP"/>
    <property type="match status" value="1"/>
</dbReference>
<protein>
    <recommendedName>
        <fullName evidence="2">SCP domain-containing protein</fullName>
    </recommendedName>
</protein>
<dbReference type="InterPro" id="IPR014044">
    <property type="entry name" value="CAP_dom"/>
</dbReference>
<gene>
    <name evidence="3" type="ORF">HJC23_009464</name>
</gene>
<accession>A0ABD3Q2V6</accession>
<organism evidence="3 4">
    <name type="scientific">Cyclotella cryptica</name>
    <dbReference type="NCBI Taxonomy" id="29204"/>
    <lineage>
        <taxon>Eukaryota</taxon>
        <taxon>Sar</taxon>
        <taxon>Stramenopiles</taxon>
        <taxon>Ochrophyta</taxon>
        <taxon>Bacillariophyta</taxon>
        <taxon>Coscinodiscophyceae</taxon>
        <taxon>Thalassiosirophycidae</taxon>
        <taxon>Stephanodiscales</taxon>
        <taxon>Stephanodiscaceae</taxon>
        <taxon>Cyclotella</taxon>
    </lineage>
</organism>
<reference evidence="3 4" key="1">
    <citation type="journal article" date="2020" name="G3 (Bethesda)">
        <title>Improved Reference Genome for Cyclotella cryptica CCMP332, a Model for Cell Wall Morphogenesis, Salinity Adaptation, and Lipid Production in Diatoms (Bacillariophyta).</title>
        <authorList>
            <person name="Roberts W.R."/>
            <person name="Downey K.M."/>
            <person name="Ruck E.C."/>
            <person name="Traller J.C."/>
            <person name="Alverson A.J."/>
        </authorList>
    </citation>
    <scope>NUCLEOTIDE SEQUENCE [LARGE SCALE GENOMIC DNA]</scope>
    <source>
        <strain evidence="3 4">CCMP332</strain>
    </source>
</reference>
<proteinExistence type="predicted"/>
<dbReference type="SUPFAM" id="SSF55797">
    <property type="entry name" value="PR-1-like"/>
    <property type="match status" value="1"/>
</dbReference>
<sequence>MMSLYQGSRRAFILLEGLLSGGSRLEDGEKKITSNNMFHGAVAFIFICCISLSVANVGHDYYDGQVSDGLYSFHDEFLSPKDSSLSREVGDETESATASSDYIRDEVLQIASRQLKPTPKNPKLSPRDKQWLDSHNKRRKKYHSKYKQKYVPLKWSDSLKRDAEKWARTLVQKCGGRGILAHDPKNKYGENLASGYGKELPSTENVLMRWVEKEENDNYPENGHFTQVLWRATEYVGCSDQTALYKTNKRVSKTGKQTKGGKKGETESGGSSIMCQIQVCRYARPGNCNMGKYNGFKTPMLADTSPCGPECPPGGCK</sequence>
<evidence type="ECO:0000256" key="1">
    <source>
        <dbReference type="SAM" id="MobiDB-lite"/>
    </source>
</evidence>
<dbReference type="EMBL" id="JABMIG020000085">
    <property type="protein sequence ID" value="KAL3793981.1"/>
    <property type="molecule type" value="Genomic_DNA"/>
</dbReference>
<dbReference type="Pfam" id="PF00188">
    <property type="entry name" value="CAP"/>
    <property type="match status" value="1"/>
</dbReference>
<evidence type="ECO:0000313" key="3">
    <source>
        <dbReference type="EMBL" id="KAL3793981.1"/>
    </source>
</evidence>
<dbReference type="InterPro" id="IPR018244">
    <property type="entry name" value="Allrgn_V5/Tpx1_CS"/>
</dbReference>
<evidence type="ECO:0000313" key="4">
    <source>
        <dbReference type="Proteomes" id="UP001516023"/>
    </source>
</evidence>